<protein>
    <recommendedName>
        <fullName evidence="3">Nudix hydrolase domain-containing protein</fullName>
    </recommendedName>
</protein>
<dbReference type="Proteomes" id="UP000176501">
    <property type="component" value="Unassembled WGS sequence"/>
</dbReference>
<dbReference type="Gene3D" id="3.90.79.10">
    <property type="entry name" value="Nucleoside Triphosphate Pyrophosphohydrolase"/>
    <property type="match status" value="1"/>
</dbReference>
<proteinExistence type="predicted"/>
<organism evidence="1 2">
    <name type="scientific">Candidatus Uhrbacteria bacterium RIFOXYB2_FULL_57_15</name>
    <dbReference type="NCBI Taxonomy" id="1802422"/>
    <lineage>
        <taxon>Bacteria</taxon>
        <taxon>Candidatus Uhriibacteriota</taxon>
    </lineage>
</organism>
<dbReference type="AlphaFoldDB" id="A0A1F7W6J2"/>
<accession>A0A1F7W6J2</accession>
<comment type="caution">
    <text evidence="1">The sequence shown here is derived from an EMBL/GenBank/DDBJ whole genome shotgun (WGS) entry which is preliminary data.</text>
</comment>
<gene>
    <name evidence="1" type="ORF">A2304_01690</name>
</gene>
<name>A0A1F7W6J2_9BACT</name>
<evidence type="ECO:0000313" key="1">
    <source>
        <dbReference type="EMBL" id="OGL98389.1"/>
    </source>
</evidence>
<dbReference type="InterPro" id="IPR015797">
    <property type="entry name" value="NUDIX_hydrolase-like_dom_sf"/>
</dbReference>
<sequence>MELLEERHLGAKNLWQQPVVGWLPTIQGIGGLVNLRGWAFLRVVLWKLVDGVRVALYDQPVIVENPGAIVVCQLGDRIGLVRSFRMVADRLLPDAGSEYVKRLQDGRLWSALVENVGQWKWEAPRGLIHIPPDEMNLEEFVVKSAKLEALDEAGFRIRDARLAGRVNVNPTFFLHSQWVVHAEIASIGEANPENLEILGGSKLFTRAELRALVDSGELDDGLTLAALALCGIAI</sequence>
<evidence type="ECO:0008006" key="3">
    <source>
        <dbReference type="Google" id="ProtNLM"/>
    </source>
</evidence>
<reference evidence="1 2" key="1">
    <citation type="journal article" date="2016" name="Nat. Commun.">
        <title>Thousands of microbial genomes shed light on interconnected biogeochemical processes in an aquifer system.</title>
        <authorList>
            <person name="Anantharaman K."/>
            <person name="Brown C.T."/>
            <person name="Hug L.A."/>
            <person name="Sharon I."/>
            <person name="Castelle C.J."/>
            <person name="Probst A.J."/>
            <person name="Thomas B.C."/>
            <person name="Singh A."/>
            <person name="Wilkins M.J."/>
            <person name="Karaoz U."/>
            <person name="Brodie E.L."/>
            <person name="Williams K.H."/>
            <person name="Hubbard S.S."/>
            <person name="Banfield J.F."/>
        </authorList>
    </citation>
    <scope>NUCLEOTIDE SEQUENCE [LARGE SCALE GENOMIC DNA]</scope>
</reference>
<dbReference type="SUPFAM" id="SSF55811">
    <property type="entry name" value="Nudix"/>
    <property type="match status" value="1"/>
</dbReference>
<dbReference type="EMBL" id="MGFE01000020">
    <property type="protein sequence ID" value="OGL98389.1"/>
    <property type="molecule type" value="Genomic_DNA"/>
</dbReference>
<evidence type="ECO:0000313" key="2">
    <source>
        <dbReference type="Proteomes" id="UP000176501"/>
    </source>
</evidence>